<gene>
    <name evidence="1" type="ORF">IPN91_02675</name>
</gene>
<dbReference type="AlphaFoldDB" id="A0A936F1R4"/>
<dbReference type="PANTHER" id="PTHR41913:SF1">
    <property type="entry name" value="DUF1684 DOMAIN-CONTAINING PROTEIN"/>
    <property type="match status" value="1"/>
</dbReference>
<accession>A0A936F1R4</accession>
<dbReference type="PANTHER" id="PTHR41913">
    <property type="entry name" value="DUF1684 DOMAIN-CONTAINING PROTEIN"/>
    <property type="match status" value="1"/>
</dbReference>
<dbReference type="InterPro" id="IPR012467">
    <property type="entry name" value="DUF1684"/>
</dbReference>
<proteinExistence type="predicted"/>
<evidence type="ECO:0000313" key="2">
    <source>
        <dbReference type="Proteomes" id="UP000709959"/>
    </source>
</evidence>
<protein>
    <submittedName>
        <fullName evidence="1">DUF1684 domain-containing protein</fullName>
    </submittedName>
</protein>
<comment type="caution">
    <text evidence="1">The sequence shown here is derived from an EMBL/GenBank/DDBJ whole genome shotgun (WGS) entry which is preliminary data.</text>
</comment>
<name>A0A936F1R4_9BACT</name>
<dbReference type="Proteomes" id="UP000709959">
    <property type="component" value="Unassembled WGS sequence"/>
</dbReference>
<dbReference type="EMBL" id="JADKCH010000001">
    <property type="protein sequence ID" value="MBK8571547.1"/>
    <property type="molecule type" value="Genomic_DNA"/>
</dbReference>
<reference evidence="1 2" key="1">
    <citation type="submission" date="2020-10" db="EMBL/GenBank/DDBJ databases">
        <title>Connecting structure to function with the recovery of over 1000 high-quality activated sludge metagenome-assembled genomes encoding full-length rRNA genes using long-read sequencing.</title>
        <authorList>
            <person name="Singleton C.M."/>
            <person name="Petriglieri F."/>
            <person name="Kristensen J.M."/>
            <person name="Kirkegaard R.H."/>
            <person name="Michaelsen T.Y."/>
            <person name="Andersen M.H."/>
            <person name="Karst S.M."/>
            <person name="Dueholm M.S."/>
            <person name="Nielsen P.H."/>
            <person name="Albertsen M."/>
        </authorList>
    </citation>
    <scope>NUCLEOTIDE SEQUENCE [LARGE SCALE GENOMIC DNA]</scope>
    <source>
        <strain evidence="1">OdNE_18-Q3-R46-58_MAXAC.008</strain>
    </source>
</reference>
<dbReference type="Pfam" id="PF07920">
    <property type="entry name" value="DUF1684"/>
    <property type="match status" value="1"/>
</dbReference>
<organism evidence="1 2">
    <name type="scientific">Candidatus Geothrix odensensis</name>
    <dbReference type="NCBI Taxonomy" id="2954440"/>
    <lineage>
        <taxon>Bacteria</taxon>
        <taxon>Pseudomonadati</taxon>
        <taxon>Acidobacteriota</taxon>
        <taxon>Holophagae</taxon>
        <taxon>Holophagales</taxon>
        <taxon>Holophagaceae</taxon>
        <taxon>Geothrix</taxon>
    </lineage>
</organism>
<sequence length="294" mass="31653">MNRWIAFLLSSALALSAQTPDAYTQAVNAWHAGREARLAAEDGWLSLIGRDWLNQGENTIGSAPGSTVLLPGWAAPAKAGLFVMEGTTVRFRPLPGSGLLLNGKPATEAVLKSDADGTPDVLSAGRVKFYLIRRGTHLGVRVKDPENPARKAFHGVPRYPVDAAWRVEAEFIPYATPQVRAIPTVLGTTQSMTAPGLLTFKVGGREVSLEPMLEEGEHPELFLIFKDATSAHGTYPAGRFLYADLPKGGKVTLDFNRAINPPCAFTLFATCPLPPKSNFLDFPVPAGEKEPEGH</sequence>
<evidence type="ECO:0000313" key="1">
    <source>
        <dbReference type="EMBL" id="MBK8571547.1"/>
    </source>
</evidence>